<dbReference type="Proteomes" id="UP000615326">
    <property type="component" value="Unassembled WGS sequence"/>
</dbReference>
<comment type="caution">
    <text evidence="1">The sequence shown here is derived from an EMBL/GenBank/DDBJ whole genome shotgun (WGS) entry which is preliminary data.</text>
</comment>
<accession>A0ABX0KAA2</accession>
<evidence type="ECO:0000313" key="2">
    <source>
        <dbReference type="Proteomes" id="UP000615326"/>
    </source>
</evidence>
<dbReference type="EMBL" id="WOSW01000006">
    <property type="protein sequence ID" value="NHO31916.1"/>
    <property type="molecule type" value="Genomic_DNA"/>
</dbReference>
<evidence type="ECO:0000313" key="1">
    <source>
        <dbReference type="EMBL" id="NHO31916.1"/>
    </source>
</evidence>
<dbReference type="RefSeq" id="WP_173576527.1">
    <property type="nucleotide sequence ID" value="NZ_WOSW01000006.1"/>
</dbReference>
<proteinExistence type="predicted"/>
<protein>
    <submittedName>
        <fullName evidence="1">Uncharacterized protein</fullName>
    </submittedName>
</protein>
<organism evidence="1 2">
    <name type="scientific">Acetobacter fallax</name>
    <dbReference type="NCBI Taxonomy" id="1737473"/>
    <lineage>
        <taxon>Bacteria</taxon>
        <taxon>Pseudomonadati</taxon>
        <taxon>Pseudomonadota</taxon>
        <taxon>Alphaproteobacteria</taxon>
        <taxon>Acetobacterales</taxon>
        <taxon>Acetobacteraceae</taxon>
        <taxon>Acetobacter</taxon>
    </lineage>
</organism>
<name>A0ABX0KAA2_9PROT</name>
<sequence length="211" mass="23220">MTHAQDLSREIWLMDYFGRFLHNDPRHDRIVAVMPDACPGGLPGLILNIDPSRDDEPFALVKRETSPMPLPQIEPVTQNGLAIALRVLDRDGPYAVTRDCFFSSQPSGEVLFDRSHYAGWEFYAPIPARMARTFFPGSGIVLRDDEGNDYPAPRPETGHSILIAGRTYPLDLVSGFLAQLGALEPGENRRLVLPALGGKPELSVVASSLPT</sequence>
<keyword evidence="2" id="KW-1185">Reference proteome</keyword>
<reference evidence="1 2" key="1">
    <citation type="journal article" date="2020" name="Int. J. Syst. Evol. Microbiol.">
        <title>Novel acetic acid bacteria from cider fermentations: Acetobacter conturbans sp. nov. and Acetobacter fallax sp. nov.</title>
        <authorList>
            <person name="Sombolestani A.S."/>
            <person name="Cleenwerck I."/>
            <person name="Cnockaert M."/>
            <person name="Borremans W."/>
            <person name="Wieme A.D."/>
            <person name="De Vuyst L."/>
            <person name="Vandamme P."/>
        </authorList>
    </citation>
    <scope>NUCLEOTIDE SEQUENCE [LARGE SCALE GENOMIC DNA]</scope>
    <source>
        <strain evidence="1 2">LMG 1637</strain>
    </source>
</reference>
<gene>
    <name evidence="1" type="ORF">GOB84_04930</name>
</gene>